<reference evidence="2" key="1">
    <citation type="submission" date="2023-10" db="EMBL/GenBank/DDBJ databases">
        <authorList>
            <person name="Chen Y."/>
            <person name="Shah S."/>
            <person name="Dougan E. K."/>
            <person name="Thang M."/>
            <person name="Chan C."/>
        </authorList>
    </citation>
    <scope>NUCLEOTIDE SEQUENCE [LARGE SCALE GENOMIC DNA]</scope>
</reference>
<keyword evidence="3" id="KW-1185">Reference proteome</keyword>
<evidence type="ECO:0000313" key="2">
    <source>
        <dbReference type="EMBL" id="CAK0897453.1"/>
    </source>
</evidence>
<feature type="region of interest" description="Disordered" evidence="1">
    <location>
        <begin position="1"/>
        <end position="149"/>
    </location>
</feature>
<sequence length="149" mass="15329">EEEGEGEGEEEEGHGGTARNFCVGPRAQKLRTCAHRSGHHGQQSPSAVVQPGIAPSASPAGAARDRAGGVAGASSQSSAPVGCFSGLRAKVRRRPATRAPRPRTAGRMPPESGPRLARGPGRSRSVLGLPLECQPAADQSSVRDAFVHP</sequence>
<gene>
    <name evidence="2" type="ORF">PCOR1329_LOCUS75626</name>
</gene>
<dbReference type="EMBL" id="CAUYUJ010020336">
    <property type="protein sequence ID" value="CAK0897453.1"/>
    <property type="molecule type" value="Genomic_DNA"/>
</dbReference>
<feature type="compositionally biased region" description="Acidic residues" evidence="1">
    <location>
        <begin position="1"/>
        <end position="12"/>
    </location>
</feature>
<protein>
    <submittedName>
        <fullName evidence="2">Uncharacterized protein</fullName>
    </submittedName>
</protein>
<proteinExistence type="predicted"/>
<dbReference type="Proteomes" id="UP001189429">
    <property type="component" value="Unassembled WGS sequence"/>
</dbReference>
<accession>A0ABN9XEK9</accession>
<feature type="compositionally biased region" description="Basic residues" evidence="1">
    <location>
        <begin position="28"/>
        <end position="39"/>
    </location>
</feature>
<feature type="compositionally biased region" description="Low complexity" evidence="1">
    <location>
        <begin position="72"/>
        <end position="82"/>
    </location>
</feature>
<evidence type="ECO:0000256" key="1">
    <source>
        <dbReference type="SAM" id="MobiDB-lite"/>
    </source>
</evidence>
<feature type="non-terminal residue" evidence="2">
    <location>
        <position position="1"/>
    </location>
</feature>
<feature type="compositionally biased region" description="Low complexity" evidence="1">
    <location>
        <begin position="97"/>
        <end position="110"/>
    </location>
</feature>
<name>A0ABN9XEK9_9DINO</name>
<comment type="caution">
    <text evidence="2">The sequence shown here is derived from an EMBL/GenBank/DDBJ whole genome shotgun (WGS) entry which is preliminary data.</text>
</comment>
<organism evidence="2 3">
    <name type="scientific">Prorocentrum cordatum</name>
    <dbReference type="NCBI Taxonomy" id="2364126"/>
    <lineage>
        <taxon>Eukaryota</taxon>
        <taxon>Sar</taxon>
        <taxon>Alveolata</taxon>
        <taxon>Dinophyceae</taxon>
        <taxon>Prorocentrales</taxon>
        <taxon>Prorocentraceae</taxon>
        <taxon>Prorocentrum</taxon>
    </lineage>
</organism>
<evidence type="ECO:0000313" key="3">
    <source>
        <dbReference type="Proteomes" id="UP001189429"/>
    </source>
</evidence>